<sequence>MENLSKDEAPVFLDCTSHVLRGKSNRISKDFNYRYWAYLVFDSKPFDSLQSKGVAFLSLAVGLLFLCSKTSTSSSHRSVSMTLSYGCKVKSFLGILFFVSWCKLSGSRLYVGYL</sequence>
<gene>
    <name evidence="1" type="ORF">O6P43_020449</name>
</gene>
<comment type="caution">
    <text evidence="1">The sequence shown here is derived from an EMBL/GenBank/DDBJ whole genome shotgun (WGS) entry which is preliminary data.</text>
</comment>
<proteinExistence type="predicted"/>
<accession>A0AAD7PL95</accession>
<dbReference type="EMBL" id="JARAOO010000008">
    <property type="protein sequence ID" value="KAJ7959936.1"/>
    <property type="molecule type" value="Genomic_DNA"/>
</dbReference>
<organism evidence="1 2">
    <name type="scientific">Quillaja saponaria</name>
    <name type="common">Soap bark tree</name>
    <dbReference type="NCBI Taxonomy" id="32244"/>
    <lineage>
        <taxon>Eukaryota</taxon>
        <taxon>Viridiplantae</taxon>
        <taxon>Streptophyta</taxon>
        <taxon>Embryophyta</taxon>
        <taxon>Tracheophyta</taxon>
        <taxon>Spermatophyta</taxon>
        <taxon>Magnoliopsida</taxon>
        <taxon>eudicotyledons</taxon>
        <taxon>Gunneridae</taxon>
        <taxon>Pentapetalae</taxon>
        <taxon>rosids</taxon>
        <taxon>fabids</taxon>
        <taxon>Fabales</taxon>
        <taxon>Quillajaceae</taxon>
        <taxon>Quillaja</taxon>
    </lineage>
</organism>
<evidence type="ECO:0000313" key="1">
    <source>
        <dbReference type="EMBL" id="KAJ7959936.1"/>
    </source>
</evidence>
<protein>
    <submittedName>
        <fullName evidence="1">Uncharacterized protein</fullName>
    </submittedName>
</protein>
<dbReference type="Proteomes" id="UP001163823">
    <property type="component" value="Chromosome 8"/>
</dbReference>
<keyword evidence="2" id="KW-1185">Reference proteome</keyword>
<dbReference type="AlphaFoldDB" id="A0AAD7PL95"/>
<name>A0AAD7PL95_QUISA</name>
<evidence type="ECO:0000313" key="2">
    <source>
        <dbReference type="Proteomes" id="UP001163823"/>
    </source>
</evidence>
<reference evidence="1" key="1">
    <citation type="journal article" date="2023" name="Science">
        <title>Elucidation of the pathway for biosynthesis of saponin adjuvants from the soapbark tree.</title>
        <authorList>
            <person name="Reed J."/>
            <person name="Orme A."/>
            <person name="El-Demerdash A."/>
            <person name="Owen C."/>
            <person name="Martin L.B.B."/>
            <person name="Misra R.C."/>
            <person name="Kikuchi S."/>
            <person name="Rejzek M."/>
            <person name="Martin A.C."/>
            <person name="Harkess A."/>
            <person name="Leebens-Mack J."/>
            <person name="Louveau T."/>
            <person name="Stephenson M.J."/>
            <person name="Osbourn A."/>
        </authorList>
    </citation>
    <scope>NUCLEOTIDE SEQUENCE</scope>
    <source>
        <strain evidence="1">S10</strain>
    </source>
</reference>